<reference evidence="2 3" key="1">
    <citation type="journal article" date="2023" name="bioRxiv">
        <title>Conserved and derived expression patterns and positive selection on dental genes reveal complex evolutionary context of ever-growing rodent molars.</title>
        <authorList>
            <person name="Calamari Z.T."/>
            <person name="Song A."/>
            <person name="Cohen E."/>
            <person name="Akter M."/>
            <person name="Roy R.D."/>
            <person name="Hallikas O."/>
            <person name="Christensen M.M."/>
            <person name="Li P."/>
            <person name="Marangoni P."/>
            <person name="Jernvall J."/>
            <person name="Klein O.D."/>
        </authorList>
    </citation>
    <scope>NUCLEOTIDE SEQUENCE [LARGE SCALE GENOMIC DNA]</scope>
    <source>
        <strain evidence="2">V071</strain>
    </source>
</reference>
<gene>
    <name evidence="2" type="ORF">U0070_008601</name>
</gene>
<feature type="compositionally biased region" description="Basic and acidic residues" evidence="1">
    <location>
        <begin position="141"/>
        <end position="156"/>
    </location>
</feature>
<feature type="non-terminal residue" evidence="2">
    <location>
        <position position="1"/>
    </location>
</feature>
<dbReference type="EMBL" id="JBBHLL010000037">
    <property type="protein sequence ID" value="KAK7825845.1"/>
    <property type="molecule type" value="Genomic_DNA"/>
</dbReference>
<feature type="region of interest" description="Disordered" evidence="1">
    <location>
        <begin position="1"/>
        <end position="54"/>
    </location>
</feature>
<proteinExistence type="predicted"/>
<sequence length="266" mass="28280">CPAIVNHSPAPGLSFSSCPRSGSAGSVSPGRWGPSPTPPGFRGTRPGAGAPLPHRLRLPLKPLRSGHRFLGSPSQGQAGWPTGGACKSGSEAPGEGGGPAGLQDWLSHSKTGRDCQGFRVLGGKDPGKEELLRGTQAPGEAEPRPEGRRHREERRRVNVARASHPAGCRDVGRRWPEQKSGHQVLRWLSQTRTRRFGAEPEPQDAEVPSQGRGGQQQSELRPWQLQGSRPRSMRDSRPGSLSRGAPRPAASAAPDAMAHPSGWPLV</sequence>
<protein>
    <submittedName>
        <fullName evidence="2">Uncharacterized protein</fullName>
    </submittedName>
</protein>
<evidence type="ECO:0000256" key="1">
    <source>
        <dbReference type="SAM" id="MobiDB-lite"/>
    </source>
</evidence>
<feature type="compositionally biased region" description="Basic and acidic residues" evidence="1">
    <location>
        <begin position="170"/>
        <end position="180"/>
    </location>
</feature>
<dbReference type="Proteomes" id="UP001488838">
    <property type="component" value="Unassembled WGS sequence"/>
</dbReference>
<accession>A0AAW0JGD1</accession>
<feature type="region of interest" description="Disordered" evidence="1">
    <location>
        <begin position="70"/>
        <end position="266"/>
    </location>
</feature>
<evidence type="ECO:0000313" key="3">
    <source>
        <dbReference type="Proteomes" id="UP001488838"/>
    </source>
</evidence>
<name>A0AAW0JGD1_MYOGA</name>
<feature type="compositionally biased region" description="Low complexity" evidence="1">
    <location>
        <begin position="40"/>
        <end position="54"/>
    </location>
</feature>
<organism evidence="2 3">
    <name type="scientific">Myodes glareolus</name>
    <name type="common">Bank vole</name>
    <name type="synonym">Clethrionomys glareolus</name>
    <dbReference type="NCBI Taxonomy" id="447135"/>
    <lineage>
        <taxon>Eukaryota</taxon>
        <taxon>Metazoa</taxon>
        <taxon>Chordata</taxon>
        <taxon>Craniata</taxon>
        <taxon>Vertebrata</taxon>
        <taxon>Euteleostomi</taxon>
        <taxon>Mammalia</taxon>
        <taxon>Eutheria</taxon>
        <taxon>Euarchontoglires</taxon>
        <taxon>Glires</taxon>
        <taxon>Rodentia</taxon>
        <taxon>Myomorpha</taxon>
        <taxon>Muroidea</taxon>
        <taxon>Cricetidae</taxon>
        <taxon>Arvicolinae</taxon>
        <taxon>Myodes</taxon>
    </lineage>
</organism>
<feature type="compositionally biased region" description="Polar residues" evidence="1">
    <location>
        <begin position="14"/>
        <end position="26"/>
    </location>
</feature>
<keyword evidence="3" id="KW-1185">Reference proteome</keyword>
<dbReference type="AlphaFoldDB" id="A0AAW0JGD1"/>
<evidence type="ECO:0000313" key="2">
    <source>
        <dbReference type="EMBL" id="KAK7825845.1"/>
    </source>
</evidence>
<comment type="caution">
    <text evidence="2">The sequence shown here is derived from an EMBL/GenBank/DDBJ whole genome shotgun (WGS) entry which is preliminary data.</text>
</comment>
<feature type="compositionally biased region" description="Low complexity" evidence="1">
    <location>
        <begin position="245"/>
        <end position="260"/>
    </location>
</feature>
<feature type="compositionally biased region" description="Polar residues" evidence="1">
    <location>
        <begin position="215"/>
        <end position="229"/>
    </location>
</feature>